<dbReference type="AlphaFoldDB" id="A0A7J9MRS4"/>
<evidence type="ECO:0000313" key="2">
    <source>
        <dbReference type="Proteomes" id="UP000593576"/>
    </source>
</evidence>
<keyword evidence="2" id="KW-1185">Reference proteome</keyword>
<sequence length="64" mass="7703">MKKKLQQIRMKTKVSTYNSDEEIEIPELMDTESIDLYGKRKIESDNRTDDYLRSLNKDFEIDKD</sequence>
<reference evidence="1 2" key="1">
    <citation type="journal article" date="2019" name="Genome Biol. Evol.">
        <title>Insights into the evolution of the New World diploid cottons (Gossypium, subgenus Houzingenia) based on genome sequencing.</title>
        <authorList>
            <person name="Grover C.E."/>
            <person name="Arick M.A. 2nd"/>
            <person name="Thrash A."/>
            <person name="Conover J.L."/>
            <person name="Sanders W.S."/>
            <person name="Peterson D.G."/>
            <person name="Frelichowski J.E."/>
            <person name="Scheffler J.A."/>
            <person name="Scheffler B.E."/>
            <person name="Wendel J.F."/>
        </authorList>
    </citation>
    <scope>NUCLEOTIDE SEQUENCE [LARGE SCALE GENOMIC DNA]</scope>
    <source>
        <strain evidence="1">1</strain>
        <tissue evidence="1">Leaf</tissue>
    </source>
</reference>
<evidence type="ECO:0000313" key="1">
    <source>
        <dbReference type="EMBL" id="MBA0873059.1"/>
    </source>
</evidence>
<protein>
    <submittedName>
        <fullName evidence="1">Uncharacterized protein</fullName>
    </submittedName>
</protein>
<name>A0A7J9MRS4_GOSSC</name>
<organism evidence="1 2">
    <name type="scientific">Gossypium schwendimanii</name>
    <name type="common">Cotton</name>
    <dbReference type="NCBI Taxonomy" id="34291"/>
    <lineage>
        <taxon>Eukaryota</taxon>
        <taxon>Viridiplantae</taxon>
        <taxon>Streptophyta</taxon>
        <taxon>Embryophyta</taxon>
        <taxon>Tracheophyta</taxon>
        <taxon>Spermatophyta</taxon>
        <taxon>Magnoliopsida</taxon>
        <taxon>eudicotyledons</taxon>
        <taxon>Gunneridae</taxon>
        <taxon>Pentapetalae</taxon>
        <taxon>rosids</taxon>
        <taxon>malvids</taxon>
        <taxon>Malvales</taxon>
        <taxon>Malvaceae</taxon>
        <taxon>Malvoideae</taxon>
        <taxon>Gossypium</taxon>
    </lineage>
</organism>
<accession>A0A7J9MRS4</accession>
<comment type="caution">
    <text evidence="1">The sequence shown here is derived from an EMBL/GenBank/DDBJ whole genome shotgun (WGS) entry which is preliminary data.</text>
</comment>
<proteinExistence type="predicted"/>
<feature type="non-terminal residue" evidence="1">
    <location>
        <position position="64"/>
    </location>
</feature>
<gene>
    <name evidence="1" type="ORF">Goshw_026120</name>
</gene>
<dbReference type="EMBL" id="JABFAF010000012">
    <property type="protein sequence ID" value="MBA0873059.1"/>
    <property type="molecule type" value="Genomic_DNA"/>
</dbReference>
<dbReference type="Proteomes" id="UP000593576">
    <property type="component" value="Unassembled WGS sequence"/>
</dbReference>